<feature type="region of interest" description="Disordered" evidence="10">
    <location>
        <begin position="30"/>
        <end position="72"/>
    </location>
</feature>
<sequence>MQSFFIRAGAAACALSLACASPVVAEESSTRSIAPNTDSCPNSLTPPEPTTTSEALAPGQPSPTPLPASDTTHCGVSVPAGMVVPPEVLASAFLVVDLDTGDIVAMKDPHGRYRPASIIKVLLALVVIEELDLNKPVQVSHESAAQDGSAVGIGEGGTYTVEQLLHGLLLASGNDAAHALAQELGGDEATLRKVNDLAQSLGTTDTHVSTYSGLDAPGMSSSAFDLALMYRAAFANPTFARIVGTDHIDFPGYEGHPGYQVWNDNGLLMNDPHGIGGKTGYTDDAHHTFVGALDRDGRRLMAILLDTTADSTRPWQQAQALLDAAYQANSHVATLEKPAPPVEAHEETPRSESTGLIAVVGVLAALAISAVLLRR</sequence>
<keyword evidence="5" id="KW-0573">Peptidoglycan synthesis</keyword>
<dbReference type="PROSITE" id="PS51257">
    <property type="entry name" value="PROKAR_LIPOPROTEIN"/>
    <property type="match status" value="1"/>
</dbReference>
<keyword evidence="14" id="KW-0121">Carboxypeptidase</keyword>
<evidence type="ECO:0000256" key="6">
    <source>
        <dbReference type="ARBA" id="ARBA00023316"/>
    </source>
</evidence>
<comment type="similarity">
    <text evidence="1 9">Belongs to the peptidase S11 family.</text>
</comment>
<feature type="domain" description="Peptidase S11 D-alanyl-D-alanine carboxypeptidase A N-terminal" evidence="13">
    <location>
        <begin position="84"/>
        <end position="307"/>
    </location>
</feature>
<feature type="signal peptide" evidence="12">
    <location>
        <begin position="1"/>
        <end position="25"/>
    </location>
</feature>
<dbReference type="AlphaFoldDB" id="A0A5C4U5C7"/>
<dbReference type="EMBL" id="VDHJ01000005">
    <property type="protein sequence ID" value="TNL98460.1"/>
    <property type="molecule type" value="Genomic_DNA"/>
</dbReference>
<dbReference type="GO" id="GO:0071555">
    <property type="term" value="P:cell wall organization"/>
    <property type="evidence" value="ECO:0007669"/>
    <property type="project" value="UniProtKB-KW"/>
</dbReference>
<dbReference type="Proteomes" id="UP000312032">
    <property type="component" value="Unassembled WGS sequence"/>
</dbReference>
<keyword evidence="15" id="KW-1185">Reference proteome</keyword>
<keyword evidence="11" id="KW-0812">Transmembrane</keyword>
<evidence type="ECO:0000256" key="4">
    <source>
        <dbReference type="ARBA" id="ARBA00022960"/>
    </source>
</evidence>
<evidence type="ECO:0000256" key="12">
    <source>
        <dbReference type="SAM" id="SignalP"/>
    </source>
</evidence>
<dbReference type="PRINTS" id="PR00725">
    <property type="entry name" value="DADACBPTASE1"/>
</dbReference>
<evidence type="ECO:0000256" key="7">
    <source>
        <dbReference type="PIRSR" id="PIRSR618044-1"/>
    </source>
</evidence>
<dbReference type="InterPro" id="IPR018044">
    <property type="entry name" value="Peptidase_S11"/>
</dbReference>
<keyword evidence="11" id="KW-0472">Membrane</keyword>
<evidence type="ECO:0000256" key="11">
    <source>
        <dbReference type="SAM" id="Phobius"/>
    </source>
</evidence>
<dbReference type="PANTHER" id="PTHR21581:SF33">
    <property type="entry name" value="D-ALANYL-D-ALANINE CARBOXYPEPTIDASE DACB"/>
    <property type="match status" value="1"/>
</dbReference>
<keyword evidence="11" id="KW-1133">Transmembrane helix</keyword>
<feature type="compositionally biased region" description="Polar residues" evidence="10">
    <location>
        <begin position="30"/>
        <end position="42"/>
    </location>
</feature>
<proteinExistence type="inferred from homology"/>
<dbReference type="GO" id="GO:0009252">
    <property type="term" value="P:peptidoglycan biosynthetic process"/>
    <property type="evidence" value="ECO:0007669"/>
    <property type="project" value="UniProtKB-KW"/>
</dbReference>
<evidence type="ECO:0000256" key="9">
    <source>
        <dbReference type="RuleBase" id="RU004016"/>
    </source>
</evidence>
<evidence type="ECO:0000313" key="14">
    <source>
        <dbReference type="EMBL" id="TNL98460.1"/>
    </source>
</evidence>
<feature type="chain" id="PRO_5023015366" evidence="12">
    <location>
        <begin position="26"/>
        <end position="375"/>
    </location>
</feature>
<keyword evidence="2 12" id="KW-0732">Signal</keyword>
<accession>A0A5C4U5C7</accession>
<dbReference type="InterPro" id="IPR001967">
    <property type="entry name" value="Peptidase_S11_N"/>
</dbReference>
<keyword evidence="3" id="KW-0378">Hydrolase</keyword>
<feature type="active site" description="Proton acceptor" evidence="7">
    <location>
        <position position="120"/>
    </location>
</feature>
<evidence type="ECO:0000256" key="3">
    <source>
        <dbReference type="ARBA" id="ARBA00022801"/>
    </source>
</evidence>
<evidence type="ECO:0000259" key="13">
    <source>
        <dbReference type="Pfam" id="PF00768"/>
    </source>
</evidence>
<feature type="active site" evidence="7">
    <location>
        <position position="172"/>
    </location>
</feature>
<evidence type="ECO:0000256" key="2">
    <source>
        <dbReference type="ARBA" id="ARBA00022729"/>
    </source>
</evidence>
<dbReference type="InterPro" id="IPR012338">
    <property type="entry name" value="Beta-lactam/transpept-like"/>
</dbReference>
<evidence type="ECO:0000256" key="1">
    <source>
        <dbReference type="ARBA" id="ARBA00007164"/>
    </source>
</evidence>
<comment type="caution">
    <text evidence="14">The sequence shown here is derived from an EMBL/GenBank/DDBJ whole genome shotgun (WGS) entry which is preliminary data.</text>
</comment>
<dbReference type="SUPFAM" id="SSF56601">
    <property type="entry name" value="beta-lactamase/transpeptidase-like"/>
    <property type="match status" value="1"/>
</dbReference>
<feature type="transmembrane region" description="Helical" evidence="11">
    <location>
        <begin position="355"/>
        <end position="373"/>
    </location>
</feature>
<evidence type="ECO:0000256" key="10">
    <source>
        <dbReference type="SAM" id="MobiDB-lite"/>
    </source>
</evidence>
<dbReference type="Pfam" id="PF00768">
    <property type="entry name" value="Peptidase_S11"/>
    <property type="match status" value="1"/>
</dbReference>
<dbReference type="PANTHER" id="PTHR21581">
    <property type="entry name" value="D-ALANYL-D-ALANINE CARBOXYPEPTIDASE"/>
    <property type="match status" value="1"/>
</dbReference>
<dbReference type="GO" id="GO:0009002">
    <property type="term" value="F:serine-type D-Ala-D-Ala carboxypeptidase activity"/>
    <property type="evidence" value="ECO:0007669"/>
    <property type="project" value="InterPro"/>
</dbReference>
<organism evidence="14 15">
    <name type="scientific">Corynebacterium tapiri</name>
    <dbReference type="NCBI Taxonomy" id="1448266"/>
    <lineage>
        <taxon>Bacteria</taxon>
        <taxon>Bacillati</taxon>
        <taxon>Actinomycetota</taxon>
        <taxon>Actinomycetes</taxon>
        <taxon>Mycobacteriales</taxon>
        <taxon>Corynebacteriaceae</taxon>
        <taxon>Corynebacterium</taxon>
    </lineage>
</organism>
<dbReference type="GO" id="GO:0006508">
    <property type="term" value="P:proteolysis"/>
    <property type="evidence" value="ECO:0007669"/>
    <property type="project" value="InterPro"/>
</dbReference>
<dbReference type="OrthoDB" id="3663940at2"/>
<dbReference type="GO" id="GO:0008360">
    <property type="term" value="P:regulation of cell shape"/>
    <property type="evidence" value="ECO:0007669"/>
    <property type="project" value="UniProtKB-KW"/>
</dbReference>
<reference evidence="14 15" key="1">
    <citation type="submission" date="2019-06" db="EMBL/GenBank/DDBJ databases">
        <authorList>
            <person name="Li J."/>
        </authorList>
    </citation>
    <scope>NUCLEOTIDE SEQUENCE [LARGE SCALE GENOMIC DNA]</scope>
    <source>
        <strain evidence="14 15">LMG 28165</strain>
    </source>
</reference>
<keyword evidence="6" id="KW-0961">Cell wall biogenesis/degradation</keyword>
<keyword evidence="4" id="KW-0133">Cell shape</keyword>
<dbReference type="RefSeq" id="WP_139465305.1">
    <property type="nucleotide sequence ID" value="NZ_VDHJ01000005.1"/>
</dbReference>
<keyword evidence="14" id="KW-0645">Protease</keyword>
<dbReference type="Gene3D" id="3.40.710.10">
    <property type="entry name" value="DD-peptidase/beta-lactamase superfamily"/>
    <property type="match status" value="1"/>
</dbReference>
<evidence type="ECO:0000256" key="8">
    <source>
        <dbReference type="PIRSR" id="PIRSR618044-2"/>
    </source>
</evidence>
<protein>
    <submittedName>
        <fullName evidence="14">D-alanyl-D-alanine carboxypeptidase</fullName>
    </submittedName>
</protein>
<evidence type="ECO:0000256" key="5">
    <source>
        <dbReference type="ARBA" id="ARBA00022984"/>
    </source>
</evidence>
<feature type="active site" description="Acyl-ester intermediate" evidence="7">
    <location>
        <position position="117"/>
    </location>
</feature>
<name>A0A5C4U5C7_9CORY</name>
<gene>
    <name evidence="14" type="ORF">FHE74_04470</name>
</gene>
<feature type="binding site" evidence="8">
    <location>
        <position position="278"/>
    </location>
    <ligand>
        <name>substrate</name>
    </ligand>
</feature>
<evidence type="ECO:0000313" key="15">
    <source>
        <dbReference type="Proteomes" id="UP000312032"/>
    </source>
</evidence>